<feature type="repeat" description="TPR" evidence="7">
    <location>
        <begin position="334"/>
        <end position="367"/>
    </location>
</feature>
<dbReference type="CDD" id="cd00156">
    <property type="entry name" value="REC"/>
    <property type="match status" value="1"/>
</dbReference>
<dbReference type="Pfam" id="PF08447">
    <property type="entry name" value="PAS_3"/>
    <property type="match status" value="1"/>
</dbReference>
<sequence>MKSTIDALLVEDSPSDAQLVKKIINLASVDKPIFHHVRRFNEALTVLEVNTFDIILLDLHLPDGEGLSLIKRLKQLAPQTPIVVLTGLQDQTVVEAALQAGVQDYVVKSDFFSPAYLKQLGYVNVGHQLVQRIQYAIKRTESSQRLNQDQERYALIAQEANDGIWDWNLTTDSIYYSPQWKSLLGLEHIPLSDNPDEWLSRIHPEDQDLFDKKLNNYLQQQQQSPFHCEYRIQHQNGDYLWVLTRATAMWDSAGVAYRLVGCQTDMSIKTQLAHTSQQGQDATRSALHYIAIGILSNLANLHLEQDQPDEAVSLLEGTLMMRKWLLGNDHVDVMANVYQLATLYDNQGRYKKAKFLYQEALALFEENLGEHHPTTNLVRIKVLLITRMNDAMGV</sequence>
<feature type="modified residue" description="4-aspartylphosphate" evidence="6">
    <location>
        <position position="58"/>
    </location>
</feature>
<dbReference type="PROSITE" id="PS50112">
    <property type="entry name" value="PAS"/>
    <property type="match status" value="1"/>
</dbReference>
<feature type="domain" description="PAS" evidence="9">
    <location>
        <begin position="149"/>
        <end position="221"/>
    </location>
</feature>
<dbReference type="InterPro" id="IPR000014">
    <property type="entry name" value="PAS"/>
</dbReference>
<evidence type="ECO:0000256" key="4">
    <source>
        <dbReference type="ARBA" id="ARBA00022679"/>
    </source>
</evidence>
<organism evidence="11 12">
    <name type="scientific">Adonisia turfae CCMR0082</name>
    <dbReference type="NCBI Taxonomy" id="2304604"/>
    <lineage>
        <taxon>Bacteria</taxon>
        <taxon>Bacillati</taxon>
        <taxon>Cyanobacteriota</taxon>
        <taxon>Adonisia</taxon>
        <taxon>Adonisia turfae</taxon>
    </lineage>
</organism>
<dbReference type="SMART" id="SM00091">
    <property type="entry name" value="PAS"/>
    <property type="match status" value="1"/>
</dbReference>
<dbReference type="CDD" id="cd00130">
    <property type="entry name" value="PAS"/>
    <property type="match status" value="1"/>
</dbReference>
<name>A0A6M0SD88_9CYAN</name>
<dbReference type="InterPro" id="IPR013655">
    <property type="entry name" value="PAS_fold_3"/>
</dbReference>
<evidence type="ECO:0000259" key="10">
    <source>
        <dbReference type="PROSITE" id="PS50113"/>
    </source>
</evidence>
<dbReference type="PROSITE" id="PS50110">
    <property type="entry name" value="RESPONSE_REGULATORY"/>
    <property type="match status" value="1"/>
</dbReference>
<comment type="catalytic activity">
    <reaction evidence="1">
        <text>ATP + protein L-histidine = ADP + protein N-phospho-L-histidine.</text>
        <dbReference type="EC" id="2.7.13.3"/>
    </reaction>
</comment>
<dbReference type="InterPro" id="IPR001789">
    <property type="entry name" value="Sig_transdc_resp-reg_receiver"/>
</dbReference>
<keyword evidence="3 6" id="KW-0597">Phosphoprotein</keyword>
<evidence type="ECO:0000256" key="1">
    <source>
        <dbReference type="ARBA" id="ARBA00000085"/>
    </source>
</evidence>
<dbReference type="Proteomes" id="UP000473574">
    <property type="component" value="Unassembled WGS sequence"/>
</dbReference>
<dbReference type="PROSITE" id="PS50005">
    <property type="entry name" value="TPR"/>
    <property type="match status" value="1"/>
</dbReference>
<keyword evidence="4" id="KW-0808">Transferase</keyword>
<feature type="domain" description="Response regulatory" evidence="8">
    <location>
        <begin position="6"/>
        <end position="123"/>
    </location>
</feature>
<dbReference type="AlphaFoldDB" id="A0A6M0SD88"/>
<dbReference type="InterPro" id="IPR000700">
    <property type="entry name" value="PAS-assoc_C"/>
</dbReference>
<evidence type="ECO:0000256" key="2">
    <source>
        <dbReference type="ARBA" id="ARBA00012438"/>
    </source>
</evidence>
<dbReference type="Pfam" id="PF13424">
    <property type="entry name" value="TPR_12"/>
    <property type="match status" value="1"/>
</dbReference>
<evidence type="ECO:0000259" key="9">
    <source>
        <dbReference type="PROSITE" id="PS50112"/>
    </source>
</evidence>
<keyword evidence="7" id="KW-0802">TPR repeat</keyword>
<dbReference type="RefSeq" id="WP_163668618.1">
    <property type="nucleotide sequence ID" value="NZ_QZCE01000002.1"/>
</dbReference>
<evidence type="ECO:0000256" key="7">
    <source>
        <dbReference type="PROSITE-ProRule" id="PRU00339"/>
    </source>
</evidence>
<evidence type="ECO:0000313" key="11">
    <source>
        <dbReference type="EMBL" id="NEZ66450.1"/>
    </source>
</evidence>
<dbReference type="EMBL" id="QZCE01000002">
    <property type="protein sequence ID" value="NEZ66450.1"/>
    <property type="molecule type" value="Genomic_DNA"/>
</dbReference>
<dbReference type="InterPro" id="IPR011006">
    <property type="entry name" value="CheY-like_superfamily"/>
</dbReference>
<evidence type="ECO:0000313" key="12">
    <source>
        <dbReference type="Proteomes" id="UP000473574"/>
    </source>
</evidence>
<dbReference type="PANTHER" id="PTHR43304">
    <property type="entry name" value="PHYTOCHROME-LIKE PROTEIN CPH1"/>
    <property type="match status" value="1"/>
</dbReference>
<evidence type="ECO:0000259" key="8">
    <source>
        <dbReference type="PROSITE" id="PS50110"/>
    </source>
</evidence>
<dbReference type="InterPro" id="IPR035965">
    <property type="entry name" value="PAS-like_dom_sf"/>
</dbReference>
<reference evidence="11 12" key="1">
    <citation type="journal article" date="2020" name="Microb. Ecol.">
        <title>Ecogenomics of the Marine Benthic Filamentous Cyanobacterium Adonisia.</title>
        <authorList>
            <person name="Walter J.M."/>
            <person name="Coutinho F.H."/>
            <person name="Leomil L."/>
            <person name="Hargreaves P.I."/>
            <person name="Campeao M.E."/>
            <person name="Vieira V.V."/>
            <person name="Silva B.S."/>
            <person name="Fistarol G.O."/>
            <person name="Salomon P.S."/>
            <person name="Sawabe T."/>
            <person name="Mino S."/>
            <person name="Hosokawa M."/>
            <person name="Miyashita H."/>
            <person name="Maruyama F."/>
            <person name="van Verk M.C."/>
            <person name="Dutilh B.E."/>
            <person name="Thompson C.C."/>
            <person name="Thompson F.L."/>
        </authorList>
    </citation>
    <scope>NUCLEOTIDE SEQUENCE [LARGE SCALE GENOMIC DNA]</scope>
    <source>
        <strain evidence="11 12">CCMR0082</strain>
    </source>
</reference>
<dbReference type="SMART" id="SM00448">
    <property type="entry name" value="REC"/>
    <property type="match status" value="1"/>
</dbReference>
<dbReference type="NCBIfam" id="TIGR00229">
    <property type="entry name" value="sensory_box"/>
    <property type="match status" value="1"/>
</dbReference>
<comment type="caution">
    <text evidence="11">The sequence shown here is derived from an EMBL/GenBank/DDBJ whole genome shotgun (WGS) entry which is preliminary data.</text>
</comment>
<evidence type="ECO:0000256" key="3">
    <source>
        <dbReference type="ARBA" id="ARBA00022553"/>
    </source>
</evidence>
<dbReference type="GO" id="GO:0000160">
    <property type="term" value="P:phosphorelay signal transduction system"/>
    <property type="evidence" value="ECO:0007669"/>
    <property type="project" value="InterPro"/>
</dbReference>
<dbReference type="GO" id="GO:0004673">
    <property type="term" value="F:protein histidine kinase activity"/>
    <property type="evidence" value="ECO:0007669"/>
    <property type="project" value="UniProtKB-EC"/>
</dbReference>
<dbReference type="SUPFAM" id="SSF48452">
    <property type="entry name" value="TPR-like"/>
    <property type="match status" value="1"/>
</dbReference>
<protein>
    <recommendedName>
        <fullName evidence="2">histidine kinase</fullName>
        <ecNumber evidence="2">2.7.13.3</ecNumber>
    </recommendedName>
</protein>
<dbReference type="InterPro" id="IPR019734">
    <property type="entry name" value="TPR_rpt"/>
</dbReference>
<feature type="domain" description="PAC" evidence="10">
    <location>
        <begin position="226"/>
        <end position="278"/>
    </location>
</feature>
<dbReference type="Gene3D" id="3.40.50.2300">
    <property type="match status" value="1"/>
</dbReference>
<dbReference type="Gene3D" id="1.25.40.10">
    <property type="entry name" value="Tetratricopeptide repeat domain"/>
    <property type="match status" value="1"/>
</dbReference>
<dbReference type="InterPro" id="IPR011990">
    <property type="entry name" value="TPR-like_helical_dom_sf"/>
</dbReference>
<keyword evidence="5" id="KW-0418">Kinase</keyword>
<proteinExistence type="predicted"/>
<dbReference type="EC" id="2.7.13.3" evidence="2"/>
<dbReference type="SUPFAM" id="SSF52172">
    <property type="entry name" value="CheY-like"/>
    <property type="match status" value="1"/>
</dbReference>
<evidence type="ECO:0000256" key="5">
    <source>
        <dbReference type="ARBA" id="ARBA00022777"/>
    </source>
</evidence>
<gene>
    <name evidence="11" type="ORF">D0962_27445</name>
</gene>
<dbReference type="Gene3D" id="3.30.450.20">
    <property type="entry name" value="PAS domain"/>
    <property type="match status" value="1"/>
</dbReference>
<dbReference type="SUPFAM" id="SSF55785">
    <property type="entry name" value="PYP-like sensor domain (PAS domain)"/>
    <property type="match status" value="1"/>
</dbReference>
<accession>A0A6M0SD88</accession>
<dbReference type="PANTHER" id="PTHR43304:SF1">
    <property type="entry name" value="PAC DOMAIN-CONTAINING PROTEIN"/>
    <property type="match status" value="1"/>
</dbReference>
<dbReference type="PROSITE" id="PS50113">
    <property type="entry name" value="PAC"/>
    <property type="match status" value="1"/>
</dbReference>
<dbReference type="InterPro" id="IPR052162">
    <property type="entry name" value="Sensor_kinase/Photoreceptor"/>
</dbReference>
<evidence type="ECO:0000256" key="6">
    <source>
        <dbReference type="PROSITE-ProRule" id="PRU00169"/>
    </source>
</evidence>
<dbReference type="Pfam" id="PF00072">
    <property type="entry name" value="Response_reg"/>
    <property type="match status" value="1"/>
</dbReference>